<dbReference type="EMBL" id="CP051140">
    <property type="protein sequence ID" value="QIW96679.1"/>
    <property type="molecule type" value="Genomic_DNA"/>
</dbReference>
<dbReference type="CDD" id="cd00063">
    <property type="entry name" value="FN3"/>
    <property type="match status" value="1"/>
</dbReference>
<dbReference type="PANTHER" id="PTHR35040:SF7">
    <property type="entry name" value="FIBRONECTIN TYPE-III DOMAIN-CONTAINING PROTEIN-RELATED"/>
    <property type="match status" value="1"/>
</dbReference>
<keyword evidence="3" id="KW-1185">Reference proteome</keyword>
<dbReference type="PANTHER" id="PTHR35040">
    <property type="match status" value="1"/>
</dbReference>
<dbReference type="PROSITE" id="PS50853">
    <property type="entry name" value="FN3"/>
    <property type="match status" value="1"/>
</dbReference>
<reference evidence="2 3" key="1">
    <citation type="journal article" date="2016" name="Sci. Rep.">
        <title>Peltaster fructicola genome reveals evolution from an invasive phytopathogen to an ectophytic parasite.</title>
        <authorList>
            <person name="Xu C."/>
            <person name="Chen H."/>
            <person name="Gleason M.L."/>
            <person name="Xu J.R."/>
            <person name="Liu H."/>
            <person name="Zhang R."/>
            <person name="Sun G."/>
        </authorList>
    </citation>
    <scope>NUCLEOTIDE SEQUENCE [LARGE SCALE GENOMIC DNA]</scope>
    <source>
        <strain evidence="2 3">LNHT1506</strain>
    </source>
</reference>
<dbReference type="SUPFAM" id="SSF49265">
    <property type="entry name" value="Fibronectin type III"/>
    <property type="match status" value="1"/>
</dbReference>
<name>A0A6H0XQC6_9PEZI</name>
<organism evidence="2 3">
    <name type="scientific">Peltaster fructicola</name>
    <dbReference type="NCBI Taxonomy" id="286661"/>
    <lineage>
        <taxon>Eukaryota</taxon>
        <taxon>Fungi</taxon>
        <taxon>Dikarya</taxon>
        <taxon>Ascomycota</taxon>
        <taxon>Pezizomycotina</taxon>
        <taxon>Dothideomycetes</taxon>
        <taxon>Dothideomycetes incertae sedis</taxon>
        <taxon>Peltaster</taxon>
    </lineage>
</organism>
<feature type="domain" description="Fibronectin type-III" evidence="1">
    <location>
        <begin position="107"/>
        <end position="190"/>
    </location>
</feature>
<evidence type="ECO:0000313" key="3">
    <source>
        <dbReference type="Proteomes" id="UP000503462"/>
    </source>
</evidence>
<dbReference type="InterPro" id="IPR036116">
    <property type="entry name" value="FN3_sf"/>
</dbReference>
<dbReference type="SMART" id="SM00060">
    <property type="entry name" value="FN3"/>
    <property type="match status" value="1"/>
</dbReference>
<dbReference type="InterPro" id="IPR013783">
    <property type="entry name" value="Ig-like_fold"/>
</dbReference>
<proteinExistence type="predicted"/>
<dbReference type="InterPro" id="IPR021986">
    <property type="entry name" value="Spherulin4"/>
</dbReference>
<dbReference type="Proteomes" id="UP000503462">
    <property type="component" value="Chromosome 2"/>
</dbReference>
<evidence type="ECO:0000259" key="1">
    <source>
        <dbReference type="PROSITE" id="PS50853"/>
    </source>
</evidence>
<dbReference type="OrthoDB" id="3771491at2759"/>
<protein>
    <recommendedName>
        <fullName evidence="1">Fibronectin type-III domain-containing protein</fullName>
    </recommendedName>
</protein>
<dbReference type="InterPro" id="IPR003961">
    <property type="entry name" value="FN3_dom"/>
</dbReference>
<accession>A0A6H0XQC6</accession>
<sequence>MDTLLTFENSFDAYMNHYVSNSWQPADPRKIWHIIYDVPQQQIANVTALASQRGAGLLEITSGIQPNPYNILSNDTYIKACMDAVAGGQPAVAATAVPYGGIVGISAPEGLRTKAVDYTSVTINWSLVSNATAYAVYLDGVKTLDLPSTSQVTVGMLTPGTSHDLTVKAISESLVESLDSNAVTVATPALPNGRSVVNVNATVTFNLSIFSADVLVPYAFVRLYIQAQDGAIGWPINYTPTNYIMVNYMIEGTTLFMYSGTAPGMTWSWVPIDQAAITIAGYHYTWQVPMGTSKADTSKFIVQTQGYDPAVNVFVPCPVAGGLDGNGRYCG</sequence>
<dbReference type="Gene3D" id="2.60.40.10">
    <property type="entry name" value="Immunoglobulins"/>
    <property type="match status" value="1"/>
</dbReference>
<gene>
    <name evidence="2" type="ORF">AMS68_002197</name>
</gene>
<evidence type="ECO:0000313" key="2">
    <source>
        <dbReference type="EMBL" id="QIW96679.1"/>
    </source>
</evidence>
<dbReference type="AlphaFoldDB" id="A0A6H0XQC6"/>